<dbReference type="PANTHER" id="PTHR36452:SF1">
    <property type="entry name" value="DUF2461 DOMAIN-CONTAINING PROTEIN"/>
    <property type="match status" value="1"/>
</dbReference>
<gene>
    <name evidence="1" type="ORF">KACHI17_15580</name>
</gene>
<organism evidence="1">
    <name type="scientific">Sediminibacterium sp. KACHI17</name>
    <dbReference type="NCBI Taxonomy" id="1751071"/>
    <lineage>
        <taxon>Bacteria</taxon>
        <taxon>Pseudomonadati</taxon>
        <taxon>Bacteroidota</taxon>
        <taxon>Chitinophagia</taxon>
        <taxon>Chitinophagales</taxon>
        <taxon>Chitinophagaceae</taxon>
        <taxon>Sediminibacterium</taxon>
    </lineage>
</organism>
<name>A0AAT9GJA9_9BACT</name>
<dbReference type="PANTHER" id="PTHR36452">
    <property type="entry name" value="CHROMOSOME 12, WHOLE GENOME SHOTGUN SEQUENCE"/>
    <property type="match status" value="1"/>
</dbReference>
<dbReference type="InterPro" id="IPR015996">
    <property type="entry name" value="UCP028451"/>
</dbReference>
<proteinExistence type="predicted"/>
<dbReference type="RefSeq" id="WP_353548318.1">
    <property type="nucleotide sequence ID" value="NZ_AP029612.1"/>
</dbReference>
<sequence length="223" mass="25860">MLQKTTLSFLKELKKNNTKEWFDTNRKRYESAKADFAALTQTVIQQLGKKDPFVAALLPKDCMFRMNRDVRFSKNKDPYKTNMGMYLSRGGKKSVFSGYYFHLEPGGNSFMGGGLYMPEPDVIKKIRQEIDYNWEAFHKIISNKKFKSIYQVLQREEGMVLSREPKGYEKDNPAIEYIKLKSWVATAPITDQLLTSDQLVKEIIGAFETLHPMITFLNNALEE</sequence>
<protein>
    <submittedName>
        <fullName evidence="1">DUF2461 domain-containing protein</fullName>
    </submittedName>
</protein>
<accession>A0AAT9GJA9</accession>
<dbReference type="AlphaFoldDB" id="A0AAT9GJA9"/>
<dbReference type="EMBL" id="AP029612">
    <property type="protein sequence ID" value="BFG70677.1"/>
    <property type="molecule type" value="Genomic_DNA"/>
</dbReference>
<dbReference type="Pfam" id="PF09365">
    <property type="entry name" value="DUF2461"/>
    <property type="match status" value="1"/>
</dbReference>
<dbReference type="InterPro" id="IPR012808">
    <property type="entry name" value="CHP02453"/>
</dbReference>
<reference evidence="1" key="1">
    <citation type="submission" date="2024-02" db="EMBL/GenBank/DDBJ databases">
        <title>Sediminibacterium planktonica sp. nov. and Sediminibacterium longus sp. nov., isolated from surface lake and river water.</title>
        <authorList>
            <person name="Watanabe K."/>
            <person name="Takemine S."/>
            <person name="Ishii Y."/>
            <person name="Ogata Y."/>
            <person name="Shindo C."/>
            <person name="Suda W."/>
        </authorList>
    </citation>
    <scope>NUCLEOTIDE SEQUENCE</scope>
    <source>
        <strain evidence="1">KACHI17</strain>
    </source>
</reference>
<dbReference type="PIRSF" id="PIRSF028451">
    <property type="entry name" value="UCP028451"/>
    <property type="match status" value="1"/>
</dbReference>
<evidence type="ECO:0000313" key="1">
    <source>
        <dbReference type="EMBL" id="BFG70677.1"/>
    </source>
</evidence>
<dbReference type="NCBIfam" id="TIGR02453">
    <property type="entry name" value="TIGR02453 family protein"/>
    <property type="match status" value="1"/>
</dbReference>